<keyword evidence="3" id="KW-1185">Reference proteome</keyword>
<evidence type="ECO:0000313" key="3">
    <source>
        <dbReference type="Proteomes" id="UP001589733"/>
    </source>
</evidence>
<reference evidence="2 3" key="1">
    <citation type="submission" date="2024-09" db="EMBL/GenBank/DDBJ databases">
        <authorList>
            <person name="Sun Q."/>
            <person name="Mori K."/>
        </authorList>
    </citation>
    <scope>NUCLEOTIDE SEQUENCE [LARGE SCALE GENOMIC DNA]</scope>
    <source>
        <strain evidence="2 3">JCM 13503</strain>
    </source>
</reference>
<feature type="chain" id="PRO_5045729948" evidence="1">
    <location>
        <begin position="20"/>
        <end position="402"/>
    </location>
</feature>
<organism evidence="2 3">
    <name type="scientific">Deinococcus oregonensis</name>
    <dbReference type="NCBI Taxonomy" id="1805970"/>
    <lineage>
        <taxon>Bacteria</taxon>
        <taxon>Thermotogati</taxon>
        <taxon>Deinococcota</taxon>
        <taxon>Deinococci</taxon>
        <taxon>Deinococcales</taxon>
        <taxon>Deinococcaceae</taxon>
        <taxon>Deinococcus</taxon>
    </lineage>
</organism>
<accession>A0ABV6AZT8</accession>
<protein>
    <submittedName>
        <fullName evidence="2">Uncharacterized protein</fullName>
    </submittedName>
</protein>
<gene>
    <name evidence="2" type="ORF">ACFFLM_13600</name>
</gene>
<proteinExistence type="predicted"/>
<name>A0ABV6AZT8_9DEIO</name>
<evidence type="ECO:0000256" key="1">
    <source>
        <dbReference type="SAM" id="SignalP"/>
    </source>
</evidence>
<comment type="caution">
    <text evidence="2">The sequence shown here is derived from an EMBL/GenBank/DDBJ whole genome shotgun (WGS) entry which is preliminary data.</text>
</comment>
<dbReference type="EMBL" id="JBHLYR010000044">
    <property type="protein sequence ID" value="MFB9993003.1"/>
    <property type="molecule type" value="Genomic_DNA"/>
</dbReference>
<keyword evidence="1" id="KW-0732">Signal</keyword>
<dbReference type="PROSITE" id="PS51257">
    <property type="entry name" value="PROKAR_LIPOPROTEIN"/>
    <property type="match status" value="1"/>
</dbReference>
<evidence type="ECO:0000313" key="2">
    <source>
        <dbReference type="EMBL" id="MFB9993003.1"/>
    </source>
</evidence>
<dbReference type="RefSeq" id="WP_380010968.1">
    <property type="nucleotide sequence ID" value="NZ_JBHLYR010000044.1"/>
</dbReference>
<dbReference type="Proteomes" id="UP001589733">
    <property type="component" value="Unassembled WGS sequence"/>
</dbReference>
<feature type="signal peptide" evidence="1">
    <location>
        <begin position="1"/>
        <end position="19"/>
    </location>
</feature>
<sequence>MPKMQSLAALLGLSLALSACGPDPIVEPQPQPEVMTQPAVPVVGQATEIQNLPTIAGQAVNTFGEMLNPNSADFDPDLAAVLESFGGGIDMLGQPAALQSPAQLGHQLGAMLTARPYTNLSALTTTTLLPRGTWMVGAQGQLTQTSAQPSDGYVQMSAGTGATLSAEWEVGGSKTVLIDDSGNLTGAAMRVEVPTNARVTLTKGAVRRAAATMTLTPGACVSITGPDALTLTAWAGRESNPPVQLQFSHVWAATGVTTSAEATYLTRSRRATASLNSSISGRTANRCTPATFAFTPTRADLSASVSVLNNTASADLKLRDLTNVVFSDTAIRARNWFSGITGTLSASAQHNGKAVLSAFGPLADGADGDLLPGDQTNVQFVLRGKLIVTNLQALLEGKVSLN</sequence>